<organism evidence="2">
    <name type="scientific">Arundo donax</name>
    <name type="common">Giant reed</name>
    <name type="synonym">Donax arundinaceus</name>
    <dbReference type="NCBI Taxonomy" id="35708"/>
    <lineage>
        <taxon>Eukaryota</taxon>
        <taxon>Viridiplantae</taxon>
        <taxon>Streptophyta</taxon>
        <taxon>Embryophyta</taxon>
        <taxon>Tracheophyta</taxon>
        <taxon>Spermatophyta</taxon>
        <taxon>Magnoliopsida</taxon>
        <taxon>Liliopsida</taxon>
        <taxon>Poales</taxon>
        <taxon>Poaceae</taxon>
        <taxon>PACMAD clade</taxon>
        <taxon>Arundinoideae</taxon>
        <taxon>Arundineae</taxon>
        <taxon>Arundo</taxon>
    </lineage>
</organism>
<protein>
    <submittedName>
        <fullName evidence="2">Uncharacterized protein</fullName>
    </submittedName>
</protein>
<name>A0A0A9CP74_ARUDO</name>
<keyword evidence="1" id="KW-0812">Transmembrane</keyword>
<dbReference type="EMBL" id="GBRH01220494">
    <property type="protein sequence ID" value="JAD77401.1"/>
    <property type="molecule type" value="Transcribed_RNA"/>
</dbReference>
<evidence type="ECO:0000256" key="1">
    <source>
        <dbReference type="SAM" id="Phobius"/>
    </source>
</evidence>
<feature type="transmembrane region" description="Helical" evidence="1">
    <location>
        <begin position="56"/>
        <end position="78"/>
    </location>
</feature>
<dbReference type="AlphaFoldDB" id="A0A0A9CP74"/>
<reference evidence="2" key="2">
    <citation type="journal article" date="2015" name="Data Brief">
        <title>Shoot transcriptome of the giant reed, Arundo donax.</title>
        <authorList>
            <person name="Barrero R.A."/>
            <person name="Guerrero F.D."/>
            <person name="Moolhuijzen P."/>
            <person name="Goolsby J.A."/>
            <person name="Tidwell J."/>
            <person name="Bellgard S.E."/>
            <person name="Bellgard M.I."/>
        </authorList>
    </citation>
    <scope>NUCLEOTIDE SEQUENCE</scope>
    <source>
        <tissue evidence="2">Shoot tissue taken approximately 20 cm above the soil surface</tissue>
    </source>
</reference>
<accession>A0A0A9CP74</accession>
<keyword evidence="1" id="KW-1133">Transmembrane helix</keyword>
<evidence type="ECO:0000313" key="2">
    <source>
        <dbReference type="EMBL" id="JAD77401.1"/>
    </source>
</evidence>
<reference evidence="2" key="1">
    <citation type="submission" date="2014-09" db="EMBL/GenBank/DDBJ databases">
        <authorList>
            <person name="Magalhaes I.L.F."/>
            <person name="Oliveira U."/>
            <person name="Santos F.R."/>
            <person name="Vidigal T.H.D.A."/>
            <person name="Brescovit A.D."/>
            <person name="Santos A.J."/>
        </authorList>
    </citation>
    <scope>NUCLEOTIDE SEQUENCE</scope>
    <source>
        <tissue evidence="2">Shoot tissue taken approximately 20 cm above the soil surface</tissue>
    </source>
</reference>
<sequence length="79" mass="9317">MRRKLTHACTDQYVRWFFLISCMSDLSQNYVGVFFMSYLHDYLIIFHGYVNVNTTFIISHLCLCTLIQQTNLAILFPVS</sequence>
<keyword evidence="1" id="KW-0472">Membrane</keyword>
<proteinExistence type="predicted"/>